<feature type="domain" description="Glabrous enhancer-binding protein-like DBD" evidence="3">
    <location>
        <begin position="43"/>
        <end position="136"/>
    </location>
</feature>
<name>A0A6P4AV49_ZIZJJ</name>
<protein>
    <submittedName>
        <fullName evidence="5">Transcription factor STKL2</fullName>
    </submittedName>
</protein>
<evidence type="ECO:0000256" key="1">
    <source>
        <dbReference type="ARBA" id="ARBA00010820"/>
    </source>
</evidence>
<organism evidence="4 5">
    <name type="scientific">Ziziphus jujuba</name>
    <name type="common">Chinese jujube</name>
    <name type="synonym">Ziziphus sativa</name>
    <dbReference type="NCBI Taxonomy" id="326968"/>
    <lineage>
        <taxon>Eukaryota</taxon>
        <taxon>Viridiplantae</taxon>
        <taxon>Streptophyta</taxon>
        <taxon>Embryophyta</taxon>
        <taxon>Tracheophyta</taxon>
        <taxon>Spermatophyta</taxon>
        <taxon>Magnoliopsida</taxon>
        <taxon>eudicotyledons</taxon>
        <taxon>Gunneridae</taxon>
        <taxon>Pentapetalae</taxon>
        <taxon>rosids</taxon>
        <taxon>fabids</taxon>
        <taxon>Rosales</taxon>
        <taxon>Rhamnaceae</taxon>
        <taxon>Paliureae</taxon>
        <taxon>Ziziphus</taxon>
    </lineage>
</organism>
<dbReference type="AlphaFoldDB" id="A0A6P4AV49"/>
<feature type="compositionally biased region" description="Acidic residues" evidence="2">
    <location>
        <begin position="13"/>
        <end position="30"/>
    </location>
</feature>
<dbReference type="Proteomes" id="UP001652623">
    <property type="component" value="Chromosome 7"/>
</dbReference>
<sequence>MASSHSTSTYESSDYEMEVVRDSEEEEEYVPEEKKRRNKKITVWSEKDEITILEGLIKLQKICSSLGKKSNMNQFYSLIKDSLVADVSSEQFTDKIKRLKRKFMQNKKNKLADPNLSIDYDSHSKRVFELSKQMWDQCVWEPESEEKRKTKEMVNNKIDDSADDDDKKKIVKKKKKRKITTESVNVYHKAFHKYCEDRGLEVKWLEKEERDKLDNLWRQFSELECDLRILEIKYNRLRNDLDVTIYRLLIRCYNNFPALFSFDY</sequence>
<dbReference type="GeneID" id="107434195"/>
<evidence type="ECO:0000259" key="3">
    <source>
        <dbReference type="Pfam" id="PF04504"/>
    </source>
</evidence>
<dbReference type="InterPro" id="IPR053932">
    <property type="entry name" value="GeBP-like_DBD"/>
</dbReference>
<dbReference type="KEGG" id="zju:107434195"/>
<comment type="similarity">
    <text evidence="1">Belongs to the GeBP family.</text>
</comment>
<feature type="compositionally biased region" description="Low complexity" evidence="2">
    <location>
        <begin position="1"/>
        <end position="12"/>
    </location>
</feature>
<dbReference type="Pfam" id="PF04504">
    <property type="entry name" value="GeBP-like_DBD"/>
    <property type="match status" value="1"/>
</dbReference>
<keyword evidence="4" id="KW-1185">Reference proteome</keyword>
<dbReference type="RefSeq" id="XP_015901112.1">
    <property type="nucleotide sequence ID" value="XM_016045626.3"/>
</dbReference>
<evidence type="ECO:0000256" key="2">
    <source>
        <dbReference type="SAM" id="MobiDB-lite"/>
    </source>
</evidence>
<dbReference type="PANTHER" id="PTHR31662">
    <property type="entry name" value="BNAANNG10740D PROTEIN-RELATED"/>
    <property type="match status" value="1"/>
</dbReference>
<dbReference type="GO" id="GO:0005634">
    <property type="term" value="C:nucleus"/>
    <property type="evidence" value="ECO:0007669"/>
    <property type="project" value="TreeGrafter"/>
</dbReference>
<dbReference type="InterPro" id="IPR007592">
    <property type="entry name" value="GEBP"/>
</dbReference>
<accession>A0A6P4AV49</accession>
<dbReference type="PANTHER" id="PTHR31662:SF33">
    <property type="entry name" value="DNA-BINDING STOREKEEPER PROTEIN TRANSCRIPTIONAL REGULATOR-LIKE PROTEIN"/>
    <property type="match status" value="1"/>
</dbReference>
<evidence type="ECO:0000313" key="5">
    <source>
        <dbReference type="RefSeq" id="XP_015901112.1"/>
    </source>
</evidence>
<evidence type="ECO:0000313" key="4">
    <source>
        <dbReference type="Proteomes" id="UP001652623"/>
    </source>
</evidence>
<feature type="region of interest" description="Disordered" evidence="2">
    <location>
        <begin position="1"/>
        <end position="35"/>
    </location>
</feature>
<gene>
    <name evidence="5" type="primary">LOC107434195</name>
</gene>
<proteinExistence type="inferred from homology"/>
<reference evidence="5" key="1">
    <citation type="submission" date="2025-08" db="UniProtKB">
        <authorList>
            <consortium name="RefSeq"/>
        </authorList>
    </citation>
    <scope>IDENTIFICATION</scope>
    <source>
        <tissue evidence="5">Seedling</tissue>
    </source>
</reference>
<dbReference type="GO" id="GO:0006355">
    <property type="term" value="P:regulation of DNA-templated transcription"/>
    <property type="evidence" value="ECO:0007669"/>
    <property type="project" value="InterPro"/>
</dbReference>
<dbReference type="InParanoid" id="A0A6P4AV49"/>